<dbReference type="KEGG" id="pic:PICST_31956"/>
<accession>A3LV11</accession>
<feature type="compositionally biased region" description="Basic residues" evidence="1">
    <location>
        <begin position="90"/>
        <end position="105"/>
    </location>
</feature>
<keyword evidence="3" id="KW-1185">Reference proteome</keyword>
<evidence type="ECO:0000313" key="3">
    <source>
        <dbReference type="Proteomes" id="UP000002258"/>
    </source>
</evidence>
<gene>
    <name evidence="2" type="ORF">PICST_31956</name>
</gene>
<sequence length="303" mass="34016">MSVYKFAIDYCYNGPVNKITTLVDSVMTFVSPQEGESSTSTICAKDKTRVDTSAKEEQIQDQFEVVNAEDYASATETITTAPPSSAGSSSKRKYRKKKKNRKRRHGKIYASISPVPFPKSGEESIFEAVQEDSTEEPTEEELASLEGSSFFEKQKAAFDSFNKLSVLSKTIEDSEWLDKEDIIHPKSGMPRDIFQAMKLGESPFQMPPQPLVQDVKAIGLQPPLQTIEQAVADAAASEPKPTKEAAKESKMALLREILPTSFFETPRREFQYRKTSKMEEIFQSMELGGRTNPPRYLIQQNGR</sequence>
<feature type="non-terminal residue" evidence="2">
    <location>
        <position position="303"/>
    </location>
</feature>
<dbReference type="Proteomes" id="UP000002258">
    <property type="component" value="Chromosome 5"/>
</dbReference>
<dbReference type="RefSeq" id="XP_001384721.2">
    <property type="nucleotide sequence ID" value="XM_001384684.1"/>
</dbReference>
<dbReference type="InParanoid" id="A3LV11"/>
<dbReference type="HOGENOM" id="CLU_919964_0_0_1"/>
<dbReference type="EMBL" id="CP000499">
    <property type="protein sequence ID" value="ABN66692.2"/>
    <property type="molecule type" value="Genomic_DNA"/>
</dbReference>
<organism evidence="2 3">
    <name type="scientific">Scheffersomyces stipitis (strain ATCC 58785 / CBS 6054 / NBRC 10063 / NRRL Y-11545)</name>
    <name type="common">Yeast</name>
    <name type="synonym">Pichia stipitis</name>
    <dbReference type="NCBI Taxonomy" id="322104"/>
    <lineage>
        <taxon>Eukaryota</taxon>
        <taxon>Fungi</taxon>
        <taxon>Dikarya</taxon>
        <taxon>Ascomycota</taxon>
        <taxon>Saccharomycotina</taxon>
        <taxon>Pichiomycetes</taxon>
        <taxon>Debaryomycetaceae</taxon>
        <taxon>Scheffersomyces</taxon>
    </lineage>
</organism>
<evidence type="ECO:0000256" key="1">
    <source>
        <dbReference type="SAM" id="MobiDB-lite"/>
    </source>
</evidence>
<dbReference type="GeneID" id="4839511"/>
<proteinExistence type="predicted"/>
<name>A3LV11_PICST</name>
<protein>
    <submittedName>
        <fullName evidence="2">Uncharacterized protein</fullName>
    </submittedName>
</protein>
<feature type="region of interest" description="Disordered" evidence="1">
    <location>
        <begin position="75"/>
        <end position="105"/>
    </location>
</feature>
<reference evidence="2 3" key="1">
    <citation type="journal article" date="2007" name="Nat. Biotechnol.">
        <title>Genome sequence of the lignocellulose-bioconverting and xylose-fermenting yeast Pichia stipitis.</title>
        <authorList>
            <person name="Jeffries T.W."/>
            <person name="Grigoriev I.V."/>
            <person name="Grimwood J."/>
            <person name="Laplaza J.M."/>
            <person name="Aerts A."/>
            <person name="Salamov A."/>
            <person name="Schmutz J."/>
            <person name="Lindquist E."/>
            <person name="Dehal P."/>
            <person name="Shapiro H."/>
            <person name="Jin Y.S."/>
            <person name="Passoth V."/>
            <person name="Richardson P.M."/>
        </authorList>
    </citation>
    <scope>NUCLEOTIDE SEQUENCE [LARGE SCALE GENOMIC DNA]</scope>
    <source>
        <strain evidence="3">ATCC 58785 / CBS 6054 / NBRC 10063 / NRRL Y-11545</strain>
    </source>
</reference>
<dbReference type="AlphaFoldDB" id="A3LV11"/>
<evidence type="ECO:0000313" key="2">
    <source>
        <dbReference type="EMBL" id="ABN66692.2"/>
    </source>
</evidence>